<dbReference type="EMBL" id="SJPR01000001">
    <property type="protein sequence ID" value="TWT99476.1"/>
    <property type="molecule type" value="Genomic_DNA"/>
</dbReference>
<gene>
    <name evidence="1" type="ORF">Pla108_04150</name>
</gene>
<proteinExistence type="predicted"/>
<comment type="caution">
    <text evidence="1">The sequence shown here is derived from an EMBL/GenBank/DDBJ whole genome shotgun (WGS) entry which is preliminary data.</text>
</comment>
<evidence type="ECO:0000313" key="2">
    <source>
        <dbReference type="Proteomes" id="UP000317421"/>
    </source>
</evidence>
<protein>
    <submittedName>
        <fullName evidence="1">Uncharacterized protein</fullName>
    </submittedName>
</protein>
<reference evidence="1 2" key="1">
    <citation type="submission" date="2019-02" db="EMBL/GenBank/DDBJ databases">
        <title>Deep-cultivation of Planctomycetes and their phenomic and genomic characterization uncovers novel biology.</title>
        <authorList>
            <person name="Wiegand S."/>
            <person name="Jogler M."/>
            <person name="Boedeker C."/>
            <person name="Pinto D."/>
            <person name="Vollmers J."/>
            <person name="Rivas-Marin E."/>
            <person name="Kohn T."/>
            <person name="Peeters S.H."/>
            <person name="Heuer A."/>
            <person name="Rast P."/>
            <person name="Oberbeckmann S."/>
            <person name="Bunk B."/>
            <person name="Jeske O."/>
            <person name="Meyerdierks A."/>
            <person name="Storesund J.E."/>
            <person name="Kallscheuer N."/>
            <person name="Luecker S."/>
            <person name="Lage O.M."/>
            <person name="Pohl T."/>
            <person name="Merkel B.J."/>
            <person name="Hornburger P."/>
            <person name="Mueller R.-W."/>
            <person name="Bruemmer F."/>
            <person name="Labrenz M."/>
            <person name="Spormann A.M."/>
            <person name="Op Den Camp H."/>
            <person name="Overmann J."/>
            <person name="Amann R."/>
            <person name="Jetten M.S.M."/>
            <person name="Mascher T."/>
            <person name="Medema M.H."/>
            <person name="Devos D.P."/>
            <person name="Kaster A.-K."/>
            <person name="Ovreas L."/>
            <person name="Rohde M."/>
            <person name="Galperin M.Y."/>
            <person name="Jogler C."/>
        </authorList>
    </citation>
    <scope>NUCLEOTIDE SEQUENCE [LARGE SCALE GENOMIC DNA]</scope>
    <source>
        <strain evidence="1 2">Pla108</strain>
    </source>
</reference>
<dbReference type="AlphaFoldDB" id="A0A5C6AJB0"/>
<dbReference type="Proteomes" id="UP000317421">
    <property type="component" value="Unassembled WGS sequence"/>
</dbReference>
<evidence type="ECO:0000313" key="1">
    <source>
        <dbReference type="EMBL" id="TWT99476.1"/>
    </source>
</evidence>
<organism evidence="1 2">
    <name type="scientific">Botrimarina colliarenosi</name>
    <dbReference type="NCBI Taxonomy" id="2528001"/>
    <lineage>
        <taxon>Bacteria</taxon>
        <taxon>Pseudomonadati</taxon>
        <taxon>Planctomycetota</taxon>
        <taxon>Planctomycetia</taxon>
        <taxon>Pirellulales</taxon>
        <taxon>Lacipirellulaceae</taxon>
        <taxon>Botrimarina</taxon>
    </lineage>
</organism>
<accession>A0A5C6AJB0</accession>
<dbReference type="RefSeq" id="WP_197526160.1">
    <property type="nucleotide sequence ID" value="NZ_SJPR01000001.1"/>
</dbReference>
<keyword evidence="2" id="KW-1185">Reference proteome</keyword>
<name>A0A5C6AJB0_9BACT</name>
<sequence length="51" mass="5816">MGGRTDPIGWLQGLRRMRVRYDRSAVIQDAWNTLAVAVRCYRVASEKHALA</sequence>